<proteinExistence type="predicted"/>
<name>A0ABQ0PCW0_9PROT</name>
<sequence>MGRRKATELEVRIAFETSRIASQCLADAYERLVPIPRRQTRQAAVSQPSLDPADTSSAMRRIERG</sequence>
<gene>
    <name evidence="2" type="ORF">AA12717_3987</name>
</gene>
<comment type="caution">
    <text evidence="2">The sequence shown here is derived from an EMBL/GenBank/DDBJ whole genome shotgun (WGS) entry which is preliminary data.</text>
</comment>
<dbReference type="EMBL" id="BAQP01000497">
    <property type="protein sequence ID" value="GBQ32448.1"/>
    <property type="molecule type" value="Genomic_DNA"/>
</dbReference>
<dbReference type="Proteomes" id="UP001060895">
    <property type="component" value="Unassembled WGS sequence"/>
</dbReference>
<evidence type="ECO:0000313" key="2">
    <source>
        <dbReference type="EMBL" id="GBQ32448.1"/>
    </source>
</evidence>
<accession>A0ABQ0PCW0</accession>
<keyword evidence="3" id="KW-1185">Reference proteome</keyword>
<feature type="region of interest" description="Disordered" evidence="1">
    <location>
        <begin position="37"/>
        <end position="65"/>
    </location>
</feature>
<organism evidence="2 3">
    <name type="scientific">Gluconacetobacter sacchari DSM 12717</name>
    <dbReference type="NCBI Taxonomy" id="1307940"/>
    <lineage>
        <taxon>Bacteria</taxon>
        <taxon>Pseudomonadati</taxon>
        <taxon>Pseudomonadota</taxon>
        <taxon>Alphaproteobacteria</taxon>
        <taxon>Acetobacterales</taxon>
        <taxon>Acetobacteraceae</taxon>
        <taxon>Gluconacetobacter</taxon>
    </lineage>
</organism>
<evidence type="ECO:0008006" key="4">
    <source>
        <dbReference type="Google" id="ProtNLM"/>
    </source>
</evidence>
<feature type="compositionally biased region" description="Polar residues" evidence="1">
    <location>
        <begin position="41"/>
        <end position="58"/>
    </location>
</feature>
<reference evidence="2" key="1">
    <citation type="submission" date="2013-04" db="EMBL/GenBank/DDBJ databases">
        <title>The genome sequencing project of 58 acetic acid bacteria.</title>
        <authorList>
            <person name="Okamoto-Kainuma A."/>
            <person name="Ishikawa M."/>
            <person name="Umino S."/>
            <person name="Koizumi Y."/>
            <person name="Shiwa Y."/>
            <person name="Yoshikawa H."/>
            <person name="Matsutani M."/>
            <person name="Matsushita K."/>
        </authorList>
    </citation>
    <scope>NUCLEOTIDE SEQUENCE</scope>
    <source>
        <strain evidence="2">DSM 12717</strain>
    </source>
</reference>
<evidence type="ECO:0000313" key="3">
    <source>
        <dbReference type="Proteomes" id="UP001060895"/>
    </source>
</evidence>
<protein>
    <recommendedName>
        <fullName evidence="4">Transposase</fullName>
    </recommendedName>
</protein>
<evidence type="ECO:0000256" key="1">
    <source>
        <dbReference type="SAM" id="MobiDB-lite"/>
    </source>
</evidence>